<dbReference type="Pfam" id="PF04230">
    <property type="entry name" value="PS_pyruv_trans"/>
    <property type="match status" value="1"/>
</dbReference>
<name>A0A3T0JXX1_PSESX</name>
<proteinExistence type="predicted"/>
<evidence type="ECO:0000256" key="1">
    <source>
        <dbReference type="SAM" id="Coils"/>
    </source>
</evidence>
<dbReference type="PANTHER" id="PTHR36836">
    <property type="entry name" value="COLANIC ACID BIOSYNTHESIS PROTEIN WCAK"/>
    <property type="match status" value="1"/>
</dbReference>
<dbReference type="Proteomes" id="UP000282760">
    <property type="component" value="Chromosome"/>
</dbReference>
<keyword evidence="1" id="KW-0175">Coiled coil</keyword>
<feature type="domain" description="Polysaccharide pyruvyl transferase" evidence="2">
    <location>
        <begin position="58"/>
        <end position="245"/>
    </location>
</feature>
<accession>A0A3T0JXX1</accession>
<evidence type="ECO:0000313" key="3">
    <source>
        <dbReference type="EMBL" id="AZV28307.1"/>
    </source>
</evidence>
<sequence>MKVALFNDTSSYHHVGCLAVSDAHDRMLSEAGATVEYRHFVNEFHNLWQGDEKSTRDFLANSTLAAEIASVDAVVINGEGTIHHGSGLHLLAILAYAQELGKRTILVNSVLQDVPVYLDVLRKLDDLTVREVNSFRYLASLGIDSRLVPDSIIGAQFNPGVDESYRGKIIITDCHLSREDVRQVLDKASEEFSADCVYFPLEYENSVNDWRDALKKFRAAKLIITGRHHAVYLALLAGTPFIALPSNTWKIEGTLEQLGGLAAMWKGEDIIDMAHHAMANAETYNSIFTHALLVNPLSTLVNLRDSGVPKSLLDIEGYKQLAMKYFSPLSDVLFLGSSASLNLFKNYSVARNFISGEIPFSALSNGAISTVTLKDAIPEMSRDVDSIVCIDAIVDAAGLSLLISLAEQKLRPGGRLLVRCSSEECVAGDIALDKESAIESKGLLFESSLNIGPLQNLQAEPDWILSFFKSPLVHYSAPYEERNLPEFKGKTHLIDFAEYYENPWNVHSLVEIPWRIKKPAQLFKLSKQVLSQSSDASADQGAALAILGWQYFESESAAELSSWSDAVDEYLKNESSDNPHVRRWCVSLNYLQARFCHRANAGQRALKYYKSVVDSEIFSITPTLGTKQVSAAYQAGMIHWSAGEHEQAVAMWKQGVRLAFECLSADMLEFVGNIDEPFLFSLNDSVEIIDGAVQCASALNIVSKRFVASESFILSALDEVSRNALRSAFNKVSQELQECSAEKVSLHARLNETLSAKQYAEDLAFARLDEIYNLCSENQRVQDQLKSTEDAKSYAESLAISRLAQLDALSDNRSRFDKINFLCSENNELRKQLELTENAKKNSDFLAISRLNELDALNVKSTEQAIQFGVELEELTDQLQATEKAKGYAESLALSRLNEIGALNVESMEQAKQFGVEIRKLTEQLQATEKAKEYAESLAISRLAELNALKESNEKRTELAELYADNQALRERLQLTEDAKAYAEELAISRLAELDAIKNSEGN</sequence>
<dbReference type="EMBL" id="CP024646">
    <property type="protein sequence ID" value="AZV28307.1"/>
    <property type="molecule type" value="Genomic_DNA"/>
</dbReference>
<organism evidence="3 4">
    <name type="scientific">Pseudomonas syringae</name>
    <dbReference type="NCBI Taxonomy" id="317"/>
    <lineage>
        <taxon>Bacteria</taxon>
        <taxon>Pseudomonadati</taxon>
        <taxon>Pseudomonadota</taxon>
        <taxon>Gammaproteobacteria</taxon>
        <taxon>Pseudomonadales</taxon>
        <taxon>Pseudomonadaceae</taxon>
        <taxon>Pseudomonas</taxon>
    </lineage>
</organism>
<dbReference type="AlphaFoldDB" id="A0A3T0JXX1"/>
<evidence type="ECO:0000313" key="4">
    <source>
        <dbReference type="Proteomes" id="UP000282760"/>
    </source>
</evidence>
<dbReference type="PANTHER" id="PTHR36836:SF1">
    <property type="entry name" value="COLANIC ACID BIOSYNTHESIS PROTEIN WCAK"/>
    <property type="match status" value="1"/>
</dbReference>
<protein>
    <recommendedName>
        <fullName evidence="2">Polysaccharide pyruvyl transferase domain-containing protein</fullName>
    </recommendedName>
</protein>
<feature type="coiled-coil region" evidence="1">
    <location>
        <begin position="911"/>
        <end position="979"/>
    </location>
</feature>
<gene>
    <name evidence="3" type="ORF">CT157_20575</name>
</gene>
<reference evidence="3 4" key="1">
    <citation type="submission" date="2017-11" db="EMBL/GenBank/DDBJ databases">
        <title>Effect of PGPRs.</title>
        <authorList>
            <person name="Oliva R."/>
            <person name="Nong J."/>
            <person name="Roman V."/>
        </authorList>
    </citation>
    <scope>NUCLEOTIDE SEQUENCE [LARGE SCALE GENOMIC DNA]</scope>
    <source>
        <strain evidence="3">Inb918</strain>
    </source>
</reference>
<evidence type="ECO:0000259" key="2">
    <source>
        <dbReference type="Pfam" id="PF04230"/>
    </source>
</evidence>
<dbReference type="InterPro" id="IPR007345">
    <property type="entry name" value="Polysacch_pyruvyl_Trfase"/>
</dbReference>